<evidence type="ECO:0000256" key="2">
    <source>
        <dbReference type="ARBA" id="ARBA00023015"/>
    </source>
</evidence>
<dbReference type="EMBL" id="BMHP01000002">
    <property type="protein sequence ID" value="GGD66145.1"/>
    <property type="molecule type" value="Genomic_DNA"/>
</dbReference>
<gene>
    <name evidence="6" type="ORF">GCM10010911_24870</name>
</gene>
<feature type="domain" description="HTH merR-type" evidence="5">
    <location>
        <begin position="120"/>
        <end position="164"/>
    </location>
</feature>
<protein>
    <recommendedName>
        <fullName evidence="5">HTH merR-type domain-containing protein</fullName>
    </recommendedName>
</protein>
<dbReference type="GO" id="GO:0003700">
    <property type="term" value="F:DNA-binding transcription factor activity"/>
    <property type="evidence" value="ECO:0007669"/>
    <property type="project" value="InterPro"/>
</dbReference>
<comment type="caution">
    <text evidence="6">The sequence shown here is derived from an EMBL/GenBank/DDBJ whole genome shotgun (WGS) entry which is preliminary data.</text>
</comment>
<dbReference type="InterPro" id="IPR000551">
    <property type="entry name" value="MerR-type_HTH_dom"/>
</dbReference>
<proteinExistence type="predicted"/>
<dbReference type="SUPFAM" id="SSF46955">
    <property type="entry name" value="Putative DNA-binding domain"/>
    <property type="match status" value="2"/>
</dbReference>
<evidence type="ECO:0000256" key="3">
    <source>
        <dbReference type="ARBA" id="ARBA00023125"/>
    </source>
</evidence>
<name>A0A916YY43_9BACL</name>
<keyword evidence="2" id="KW-0805">Transcription regulation</keyword>
<feature type="domain" description="HTH merR-type" evidence="5">
    <location>
        <begin position="1"/>
        <end position="70"/>
    </location>
</feature>
<dbReference type="PANTHER" id="PTHR30204">
    <property type="entry name" value="REDOX-CYCLING DRUG-SENSING TRANSCRIPTIONAL ACTIVATOR SOXR"/>
    <property type="match status" value="1"/>
</dbReference>
<evidence type="ECO:0000313" key="6">
    <source>
        <dbReference type="EMBL" id="GGD66145.1"/>
    </source>
</evidence>
<dbReference type="InterPro" id="IPR047057">
    <property type="entry name" value="MerR_fam"/>
</dbReference>
<evidence type="ECO:0000259" key="5">
    <source>
        <dbReference type="PROSITE" id="PS50937"/>
    </source>
</evidence>
<reference evidence="6" key="2">
    <citation type="submission" date="2020-09" db="EMBL/GenBank/DDBJ databases">
        <authorList>
            <person name="Sun Q."/>
            <person name="Zhou Y."/>
        </authorList>
    </citation>
    <scope>NUCLEOTIDE SEQUENCE</scope>
    <source>
        <strain evidence="6">CGMCC 1.15178</strain>
    </source>
</reference>
<dbReference type="PANTHER" id="PTHR30204:SF69">
    <property type="entry name" value="MERR-FAMILY TRANSCRIPTIONAL REGULATOR"/>
    <property type="match status" value="1"/>
</dbReference>
<dbReference type="SMART" id="SM00422">
    <property type="entry name" value="HTH_MERR"/>
    <property type="match status" value="2"/>
</dbReference>
<dbReference type="RefSeq" id="WP_229750263.1">
    <property type="nucleotide sequence ID" value="NZ_BMHP01000002.1"/>
</dbReference>
<keyword evidence="7" id="KW-1185">Reference proteome</keyword>
<evidence type="ECO:0000256" key="1">
    <source>
        <dbReference type="ARBA" id="ARBA00022491"/>
    </source>
</evidence>
<dbReference type="Gene3D" id="1.10.1660.10">
    <property type="match status" value="2"/>
</dbReference>
<dbReference type="Pfam" id="PF00376">
    <property type="entry name" value="MerR"/>
    <property type="match status" value="2"/>
</dbReference>
<dbReference type="GO" id="GO:0003677">
    <property type="term" value="F:DNA binding"/>
    <property type="evidence" value="ECO:0007669"/>
    <property type="project" value="UniProtKB-KW"/>
</dbReference>
<dbReference type="AlphaFoldDB" id="A0A916YY43"/>
<evidence type="ECO:0000313" key="7">
    <source>
        <dbReference type="Proteomes" id="UP000612456"/>
    </source>
</evidence>
<keyword evidence="4" id="KW-0804">Transcription</keyword>
<organism evidence="6 7">
    <name type="scientific">Paenibacillus nasutitermitis</name>
    <dbReference type="NCBI Taxonomy" id="1652958"/>
    <lineage>
        <taxon>Bacteria</taxon>
        <taxon>Bacillati</taxon>
        <taxon>Bacillota</taxon>
        <taxon>Bacilli</taxon>
        <taxon>Bacillales</taxon>
        <taxon>Paenibacillaceae</taxon>
        <taxon>Paenibacillus</taxon>
    </lineage>
</organism>
<reference evidence="6" key="1">
    <citation type="journal article" date="2014" name="Int. J. Syst. Evol. Microbiol.">
        <title>Complete genome sequence of Corynebacterium casei LMG S-19264T (=DSM 44701T), isolated from a smear-ripened cheese.</title>
        <authorList>
            <consortium name="US DOE Joint Genome Institute (JGI-PGF)"/>
            <person name="Walter F."/>
            <person name="Albersmeier A."/>
            <person name="Kalinowski J."/>
            <person name="Ruckert C."/>
        </authorList>
    </citation>
    <scope>NUCLEOTIDE SEQUENCE</scope>
    <source>
        <strain evidence="6">CGMCC 1.15178</strain>
    </source>
</reference>
<dbReference type="InterPro" id="IPR009061">
    <property type="entry name" value="DNA-bd_dom_put_sf"/>
</dbReference>
<sequence length="239" mass="27267">MRMGPKDVARKFAISTSTLRNYEKQGLIPPAERSPAGYRSYTDTHVAYLACLQAMAPAFGMKVTGEVLRAVFRNDTDAALWKVKEVEVALYHSKQFAQQTLLELSNSESMESGTAFGGGWMTVGEVAELYNVPATTLRHWEKVGLLSSRRNPSNNYRLYNRSHLHKILLNRVLRMLIYSPQTVQLKQDIADLQELDLEQTRVIAVQILNHLNHMNREQIRALFHLHQLLNTVDTEPHNL</sequence>
<dbReference type="Proteomes" id="UP000612456">
    <property type="component" value="Unassembled WGS sequence"/>
</dbReference>
<dbReference type="PROSITE" id="PS50937">
    <property type="entry name" value="HTH_MERR_2"/>
    <property type="match status" value="2"/>
</dbReference>
<evidence type="ECO:0000256" key="4">
    <source>
        <dbReference type="ARBA" id="ARBA00023163"/>
    </source>
</evidence>
<keyword evidence="3" id="KW-0238">DNA-binding</keyword>
<keyword evidence="1" id="KW-0678">Repressor</keyword>
<accession>A0A916YY43</accession>